<dbReference type="OrthoDB" id="5192320at2"/>
<reference evidence="3 4" key="1">
    <citation type="submission" date="2017-04" db="EMBL/GenBank/DDBJ databases">
        <authorList>
            <person name="Afonso C.L."/>
            <person name="Miller P.J."/>
            <person name="Scott M.A."/>
            <person name="Spackman E."/>
            <person name="Goraichik I."/>
            <person name="Dimitrov K.M."/>
            <person name="Suarez D.L."/>
            <person name="Swayne D.E."/>
        </authorList>
    </citation>
    <scope>NUCLEOTIDE SEQUENCE [LARGE SCALE GENOMIC DNA]</scope>
    <source>
        <strain evidence="3 4">DSM 43828</strain>
    </source>
</reference>
<dbReference type="PROSITE" id="PS51257">
    <property type="entry name" value="PROKAR_LIPOPROTEIN"/>
    <property type="match status" value="1"/>
</dbReference>
<dbReference type="PANTHER" id="PTHR37042">
    <property type="entry name" value="OUTER MEMBRANE PROTEIN RV1973"/>
    <property type="match status" value="1"/>
</dbReference>
<organism evidence="3 4">
    <name type="scientific">Kibdelosporangium aridum</name>
    <dbReference type="NCBI Taxonomy" id="2030"/>
    <lineage>
        <taxon>Bacteria</taxon>
        <taxon>Bacillati</taxon>
        <taxon>Actinomycetota</taxon>
        <taxon>Actinomycetes</taxon>
        <taxon>Pseudonocardiales</taxon>
        <taxon>Pseudonocardiaceae</taxon>
        <taxon>Kibdelosporangium</taxon>
    </lineage>
</organism>
<comment type="subcellular location">
    <subcellularLocation>
        <location evidence="1">Membrane</location>
    </subcellularLocation>
</comment>
<evidence type="ECO:0000313" key="4">
    <source>
        <dbReference type="Proteomes" id="UP000192674"/>
    </source>
</evidence>
<dbReference type="PANTHER" id="PTHR37042:SF4">
    <property type="entry name" value="OUTER MEMBRANE PROTEIN RV1973"/>
    <property type="match status" value="1"/>
</dbReference>
<dbReference type="RefSeq" id="WP_084428677.1">
    <property type="nucleotide sequence ID" value="NZ_FWXV01000003.1"/>
</dbReference>
<dbReference type="EMBL" id="FWXV01000003">
    <property type="protein sequence ID" value="SMD09266.1"/>
    <property type="molecule type" value="Genomic_DNA"/>
</dbReference>
<dbReference type="GO" id="GO:0016020">
    <property type="term" value="C:membrane"/>
    <property type="evidence" value="ECO:0007669"/>
    <property type="project" value="UniProtKB-SubCell"/>
</dbReference>
<sequence>MKPTIAGILGGVIILCGCAALWFSLSRSPGPANTALVDVAGTNAVTDQVGRALRTVFSYDPSQMDRTSVAAQEVLTGAAMQQYNTDFEAAKKHAAETKQVLTTAVRSIGVTDLDPDSARLLVFIDRQTVQGDKHESAAAQLLINAEKVGETWKISDIRFL</sequence>
<dbReference type="Proteomes" id="UP000192674">
    <property type="component" value="Unassembled WGS sequence"/>
</dbReference>
<name>A0A1W2EIW4_KIBAR</name>
<keyword evidence="2" id="KW-0472">Membrane</keyword>
<evidence type="ECO:0000256" key="2">
    <source>
        <dbReference type="ARBA" id="ARBA00023136"/>
    </source>
</evidence>
<accession>A0A1W2EIW4</accession>
<keyword evidence="4" id="KW-1185">Reference proteome</keyword>
<evidence type="ECO:0000256" key="1">
    <source>
        <dbReference type="ARBA" id="ARBA00004370"/>
    </source>
</evidence>
<proteinExistence type="predicted"/>
<protein>
    <submittedName>
        <fullName evidence="3">Mce-associated membrane protein</fullName>
    </submittedName>
</protein>
<dbReference type="AlphaFoldDB" id="A0A1W2EIW4"/>
<gene>
    <name evidence="3" type="ORF">SAMN05661093_04406</name>
</gene>
<evidence type="ECO:0000313" key="3">
    <source>
        <dbReference type="EMBL" id="SMD09266.1"/>
    </source>
</evidence>